<organism evidence="2 3">
    <name type="scientific">Ignicoccus pacificus DSM 13166</name>
    <dbReference type="NCBI Taxonomy" id="940294"/>
    <lineage>
        <taxon>Archaea</taxon>
        <taxon>Thermoproteota</taxon>
        <taxon>Thermoprotei</taxon>
        <taxon>Desulfurococcales</taxon>
        <taxon>Desulfurococcaceae</taxon>
        <taxon>Ignicoccus</taxon>
    </lineage>
</organism>
<dbReference type="GO" id="GO:0005737">
    <property type="term" value="C:cytoplasm"/>
    <property type="evidence" value="ECO:0007669"/>
    <property type="project" value="InterPro"/>
</dbReference>
<dbReference type="EMBL" id="CP006868">
    <property type="protein sequence ID" value="UXD22466.1"/>
    <property type="molecule type" value="Genomic_DNA"/>
</dbReference>
<dbReference type="InterPro" id="IPR013785">
    <property type="entry name" value="Aldolase_TIM"/>
</dbReference>
<protein>
    <recommendedName>
        <fullName evidence="4">Deoxyribose-phosphate aldolase</fullName>
    </recommendedName>
</protein>
<evidence type="ECO:0000313" key="2">
    <source>
        <dbReference type="EMBL" id="UXD22466.1"/>
    </source>
</evidence>
<name>A0A977KCN3_9CREN</name>
<dbReference type="InterPro" id="IPR011343">
    <property type="entry name" value="DeoC"/>
</dbReference>
<dbReference type="Gene3D" id="3.20.20.70">
    <property type="entry name" value="Aldolase class I"/>
    <property type="match status" value="1"/>
</dbReference>
<dbReference type="AlphaFoldDB" id="A0A977KCN3"/>
<dbReference type="GO" id="GO:0016052">
    <property type="term" value="P:carbohydrate catabolic process"/>
    <property type="evidence" value="ECO:0007669"/>
    <property type="project" value="TreeGrafter"/>
</dbReference>
<dbReference type="SUPFAM" id="SSF51569">
    <property type="entry name" value="Aldolase"/>
    <property type="match status" value="1"/>
</dbReference>
<dbReference type="SMART" id="SM01133">
    <property type="entry name" value="DeoC"/>
    <property type="match status" value="1"/>
</dbReference>
<dbReference type="PANTHER" id="PTHR10889">
    <property type="entry name" value="DEOXYRIBOSE-PHOSPHATE ALDOLASE"/>
    <property type="match status" value="1"/>
</dbReference>
<sequence length="229" mass="25645">MLDLISLIRSYTPEELASRIDQTLLISSPDKAIEFAKLSSKYPFRSLVGFPQMLSYFKKYWKGRLTAVTNFPYGLSPLDAVEKEMREAWEQGAVEVDVVASPYLFKKDIDEYREYIRGMVGLAREIGFDVVKVIVEAPLLSDEELIRVAKIIEEVKADFLKTSTGVLAKTKMRDIYLVKMAAPSLEVKASGGIREPVQAISMIALGTSVIGTSTGIEIVEEMKLLKRLI</sequence>
<dbReference type="InterPro" id="IPR002915">
    <property type="entry name" value="DeoC/FbaB/LacD_aldolase"/>
</dbReference>
<keyword evidence="1" id="KW-0963">Cytoplasm</keyword>
<accession>A0A977KCN3</accession>
<dbReference type="Proteomes" id="UP001063698">
    <property type="component" value="Chromosome"/>
</dbReference>
<reference evidence="2" key="1">
    <citation type="submission" date="2013-11" db="EMBL/GenBank/DDBJ databases">
        <title>Comparative genomics of Ignicoccus.</title>
        <authorList>
            <person name="Podar M."/>
        </authorList>
    </citation>
    <scope>NUCLEOTIDE SEQUENCE</scope>
    <source>
        <strain evidence="2">DSM 13166</strain>
    </source>
</reference>
<evidence type="ECO:0000256" key="1">
    <source>
        <dbReference type="ARBA" id="ARBA00022490"/>
    </source>
</evidence>
<keyword evidence="3" id="KW-1185">Reference proteome</keyword>
<evidence type="ECO:0000313" key="3">
    <source>
        <dbReference type="Proteomes" id="UP001063698"/>
    </source>
</evidence>
<dbReference type="KEGG" id="ipc:IPA_05070"/>
<dbReference type="GO" id="GO:0004139">
    <property type="term" value="F:deoxyribose-phosphate aldolase activity"/>
    <property type="evidence" value="ECO:0007669"/>
    <property type="project" value="InterPro"/>
</dbReference>
<gene>
    <name evidence="2" type="ORF">IPA_05070</name>
</gene>
<evidence type="ECO:0008006" key="4">
    <source>
        <dbReference type="Google" id="ProtNLM"/>
    </source>
</evidence>
<dbReference type="PANTHER" id="PTHR10889:SF1">
    <property type="entry name" value="DEOXYRIBOSE-PHOSPHATE ALDOLASE"/>
    <property type="match status" value="1"/>
</dbReference>
<proteinExistence type="predicted"/>
<dbReference type="GO" id="GO:0009264">
    <property type="term" value="P:deoxyribonucleotide catabolic process"/>
    <property type="evidence" value="ECO:0007669"/>
    <property type="project" value="InterPro"/>
</dbReference>